<dbReference type="InterPro" id="IPR000089">
    <property type="entry name" value="Biotin_lipoyl"/>
</dbReference>
<evidence type="ECO:0000259" key="2">
    <source>
        <dbReference type="PROSITE" id="PS50968"/>
    </source>
</evidence>
<dbReference type="PROSITE" id="PS50968">
    <property type="entry name" value="BIOTINYL_LIPOYL"/>
    <property type="match status" value="1"/>
</dbReference>
<dbReference type="RefSeq" id="WP_250596652.1">
    <property type="nucleotide sequence ID" value="NZ_JAKRVY010000004.1"/>
</dbReference>
<evidence type="ECO:0000313" key="3">
    <source>
        <dbReference type="EMBL" id="MCL9813925.1"/>
    </source>
</evidence>
<dbReference type="InterPro" id="IPR003016">
    <property type="entry name" value="2-oxoA_DH_lipoyl-BS"/>
</dbReference>
<proteinExistence type="predicted"/>
<dbReference type="Pfam" id="PF00364">
    <property type="entry name" value="Biotin_lipoyl"/>
    <property type="match status" value="1"/>
</dbReference>
<dbReference type="SUPFAM" id="SSF51230">
    <property type="entry name" value="Single hybrid motif"/>
    <property type="match status" value="1"/>
</dbReference>
<gene>
    <name evidence="3" type="ORF">AArcSt11_09700</name>
</gene>
<reference evidence="3 4" key="1">
    <citation type="journal article" date="2022" name="Syst. Appl. Microbiol.">
        <title>Natronocalculus amylovorans gen. nov., sp. nov., and Natranaeroarchaeum aerophilus sp. nov., dominant culturable amylolytic natronoarchaea from hypersaline soda lakes in southwestern Siberia.</title>
        <authorList>
            <person name="Sorokin D.Y."/>
            <person name="Elcheninov A.G."/>
            <person name="Khizhniak T.V."/>
            <person name="Koenen M."/>
            <person name="Bale N.J."/>
            <person name="Damste J.S.S."/>
            <person name="Kublanov I.V."/>
        </authorList>
    </citation>
    <scope>NUCLEOTIDE SEQUENCE [LARGE SCALE GENOMIC DNA]</scope>
    <source>
        <strain evidence="3 4">AArc-St1-1</strain>
    </source>
</reference>
<dbReference type="InterPro" id="IPR011053">
    <property type="entry name" value="Single_hybrid_motif"/>
</dbReference>
<feature type="domain" description="Lipoyl-binding" evidence="2">
    <location>
        <begin position="3"/>
        <end position="85"/>
    </location>
</feature>
<keyword evidence="1" id="KW-0450">Lipoyl</keyword>
<accession>A0AAE3K611</accession>
<dbReference type="Proteomes" id="UP001202674">
    <property type="component" value="Unassembled WGS sequence"/>
</dbReference>
<evidence type="ECO:0000313" key="4">
    <source>
        <dbReference type="Proteomes" id="UP001202674"/>
    </source>
</evidence>
<sequence length="87" mass="9198">MSGDTDRVPVVADGEWADDVEEEEGVVVNWFTGEGATVAEGDTLCEIQVVKVSIDILAPTEGTLVEIASGEDDEFTIGDTLAWVEPG</sequence>
<organism evidence="3 4">
    <name type="scientific">Natranaeroarchaeum aerophilus</name>
    <dbReference type="NCBI Taxonomy" id="2917711"/>
    <lineage>
        <taxon>Archaea</taxon>
        <taxon>Methanobacteriati</taxon>
        <taxon>Methanobacteriota</taxon>
        <taxon>Stenosarchaea group</taxon>
        <taxon>Halobacteria</taxon>
        <taxon>Halobacteriales</taxon>
        <taxon>Natronoarchaeaceae</taxon>
        <taxon>Natranaeroarchaeum</taxon>
    </lineage>
</organism>
<dbReference type="EMBL" id="JAKRVY010000004">
    <property type="protein sequence ID" value="MCL9813925.1"/>
    <property type="molecule type" value="Genomic_DNA"/>
</dbReference>
<protein>
    <submittedName>
        <fullName evidence="3">Lipoyl domain-containing protein</fullName>
    </submittedName>
</protein>
<comment type="caution">
    <text evidence="3">The sequence shown here is derived from an EMBL/GenBank/DDBJ whole genome shotgun (WGS) entry which is preliminary data.</text>
</comment>
<name>A0AAE3K611_9EURY</name>
<dbReference type="CDD" id="cd06849">
    <property type="entry name" value="lipoyl_domain"/>
    <property type="match status" value="1"/>
</dbReference>
<evidence type="ECO:0000256" key="1">
    <source>
        <dbReference type="ARBA" id="ARBA00022823"/>
    </source>
</evidence>
<dbReference type="PROSITE" id="PS00189">
    <property type="entry name" value="LIPOYL"/>
    <property type="match status" value="1"/>
</dbReference>
<keyword evidence="4" id="KW-1185">Reference proteome</keyword>
<dbReference type="AlphaFoldDB" id="A0AAE3K611"/>
<dbReference type="Gene3D" id="2.40.50.100">
    <property type="match status" value="1"/>
</dbReference>